<dbReference type="AlphaFoldDB" id="A0A327WPR1"/>
<evidence type="ECO:0000313" key="1">
    <source>
        <dbReference type="EMBL" id="RAJ92698.1"/>
    </source>
</evidence>
<dbReference type="Proteomes" id="UP000248790">
    <property type="component" value="Unassembled WGS sequence"/>
</dbReference>
<dbReference type="OrthoDB" id="790721at2"/>
<gene>
    <name evidence="1" type="ORF">LX87_05029</name>
</gene>
<reference evidence="1 2" key="1">
    <citation type="submission" date="2018-06" db="EMBL/GenBank/DDBJ databases">
        <title>Genomic Encyclopedia of Archaeal and Bacterial Type Strains, Phase II (KMG-II): from individual species to whole genera.</title>
        <authorList>
            <person name="Goeker M."/>
        </authorList>
    </citation>
    <scope>NUCLEOTIDE SEQUENCE [LARGE SCALE GENOMIC DNA]</scope>
    <source>
        <strain evidence="1 2">DSM 21851</strain>
    </source>
</reference>
<dbReference type="EMBL" id="QLMC01000007">
    <property type="protein sequence ID" value="RAJ92698.1"/>
    <property type="molecule type" value="Genomic_DNA"/>
</dbReference>
<sequence>MMLVKIQEQIVDNFLIPSFTLTKGEIVIIQLPGGSFFRPLEFALIDIITGKATYNNVELVSPLRYVEPFKESWFRQHFFPLTVGTYLNKNANKTNPVYQKIYDIKWITPNTKVQTLASTPQRQLALYTTLSWTNDFIFDLTGIGAQGGQEIYNFVKTTVHSGGSAILLDWTDEFKNDCTKFIQAKYLGKKNV</sequence>
<accession>A0A327WPR1</accession>
<name>A0A327WPR1_LARAB</name>
<organism evidence="1 2">
    <name type="scientific">Larkinella arboricola</name>
    <dbReference type="NCBI Taxonomy" id="643671"/>
    <lineage>
        <taxon>Bacteria</taxon>
        <taxon>Pseudomonadati</taxon>
        <taxon>Bacteroidota</taxon>
        <taxon>Cytophagia</taxon>
        <taxon>Cytophagales</taxon>
        <taxon>Spirosomataceae</taxon>
        <taxon>Larkinella</taxon>
    </lineage>
</organism>
<protein>
    <submittedName>
        <fullName evidence="1">Uncharacterized protein</fullName>
    </submittedName>
</protein>
<evidence type="ECO:0000313" key="2">
    <source>
        <dbReference type="Proteomes" id="UP000248790"/>
    </source>
</evidence>
<proteinExistence type="predicted"/>
<keyword evidence="2" id="KW-1185">Reference proteome</keyword>
<dbReference type="RefSeq" id="WP_111631027.1">
    <property type="nucleotide sequence ID" value="NZ_QLMC01000007.1"/>
</dbReference>
<comment type="caution">
    <text evidence="1">The sequence shown here is derived from an EMBL/GenBank/DDBJ whole genome shotgun (WGS) entry which is preliminary data.</text>
</comment>